<keyword evidence="3" id="KW-1185">Reference proteome</keyword>
<dbReference type="AlphaFoldDB" id="A0A4C1V2I6"/>
<evidence type="ECO:0000313" key="2">
    <source>
        <dbReference type="EMBL" id="GBP32497.1"/>
    </source>
</evidence>
<comment type="caution">
    <text evidence="2">The sequence shown here is derived from an EMBL/GenBank/DDBJ whole genome shotgun (WGS) entry which is preliminary data.</text>
</comment>
<name>A0A4C1V2I6_EUMVA</name>
<reference evidence="2 3" key="1">
    <citation type="journal article" date="2019" name="Commun. Biol.">
        <title>The bagworm genome reveals a unique fibroin gene that provides high tensile strength.</title>
        <authorList>
            <person name="Kono N."/>
            <person name="Nakamura H."/>
            <person name="Ohtoshi R."/>
            <person name="Tomita M."/>
            <person name="Numata K."/>
            <person name="Arakawa K."/>
        </authorList>
    </citation>
    <scope>NUCLEOTIDE SEQUENCE [LARGE SCALE GENOMIC DNA]</scope>
</reference>
<gene>
    <name evidence="2" type="ORF">EVAR_24661_1</name>
</gene>
<sequence length="98" mass="11266">MFAEKRNSDLGTNKNAAGVFESQEKHRSRGLPARAWISHSRSQQMAPPTKAIETVVFVLEISGDLEEYQERKFGSVWMCEHTRTQTWRGLILTATQWN</sequence>
<evidence type="ECO:0000256" key="1">
    <source>
        <dbReference type="SAM" id="MobiDB-lite"/>
    </source>
</evidence>
<evidence type="ECO:0000313" key="3">
    <source>
        <dbReference type="Proteomes" id="UP000299102"/>
    </source>
</evidence>
<feature type="region of interest" description="Disordered" evidence="1">
    <location>
        <begin position="1"/>
        <end position="27"/>
    </location>
</feature>
<protein>
    <submittedName>
        <fullName evidence="2">Uncharacterized protein</fullName>
    </submittedName>
</protein>
<organism evidence="2 3">
    <name type="scientific">Eumeta variegata</name>
    <name type="common">Bagworm moth</name>
    <name type="synonym">Eumeta japonica</name>
    <dbReference type="NCBI Taxonomy" id="151549"/>
    <lineage>
        <taxon>Eukaryota</taxon>
        <taxon>Metazoa</taxon>
        <taxon>Ecdysozoa</taxon>
        <taxon>Arthropoda</taxon>
        <taxon>Hexapoda</taxon>
        <taxon>Insecta</taxon>
        <taxon>Pterygota</taxon>
        <taxon>Neoptera</taxon>
        <taxon>Endopterygota</taxon>
        <taxon>Lepidoptera</taxon>
        <taxon>Glossata</taxon>
        <taxon>Ditrysia</taxon>
        <taxon>Tineoidea</taxon>
        <taxon>Psychidae</taxon>
        <taxon>Oiketicinae</taxon>
        <taxon>Eumeta</taxon>
    </lineage>
</organism>
<proteinExistence type="predicted"/>
<accession>A0A4C1V2I6</accession>
<dbReference type="EMBL" id="BGZK01000260">
    <property type="protein sequence ID" value="GBP32497.1"/>
    <property type="molecule type" value="Genomic_DNA"/>
</dbReference>
<dbReference type="Proteomes" id="UP000299102">
    <property type="component" value="Unassembled WGS sequence"/>
</dbReference>